<keyword evidence="5" id="KW-1185">Reference proteome</keyword>
<evidence type="ECO:0000313" key="5">
    <source>
        <dbReference type="Proteomes" id="UP000568106"/>
    </source>
</evidence>
<feature type="binding site" evidence="3">
    <location>
        <position position="92"/>
    </location>
    <ligand>
        <name>a divalent metal cation</name>
        <dbReference type="ChEBI" id="CHEBI:60240"/>
    </ligand>
</feature>
<evidence type="ECO:0000256" key="3">
    <source>
        <dbReference type="PIRSR" id="PIRSR607837-1"/>
    </source>
</evidence>
<proteinExistence type="inferred from homology"/>
<evidence type="ECO:0000313" key="4">
    <source>
        <dbReference type="EMBL" id="MBB5318800.1"/>
    </source>
</evidence>
<dbReference type="AlphaFoldDB" id="A0A7W8IKE3"/>
<organism evidence="4 5">
    <name type="scientific">Tunturiibacter empetritectus</name>
    <dbReference type="NCBI Taxonomy" id="3069691"/>
    <lineage>
        <taxon>Bacteria</taxon>
        <taxon>Pseudomonadati</taxon>
        <taxon>Acidobacteriota</taxon>
        <taxon>Terriglobia</taxon>
        <taxon>Terriglobales</taxon>
        <taxon>Acidobacteriaceae</taxon>
        <taxon>Tunturiibacter</taxon>
    </lineage>
</organism>
<evidence type="ECO:0000256" key="2">
    <source>
        <dbReference type="ARBA" id="ARBA00022723"/>
    </source>
</evidence>
<comment type="similarity">
    <text evidence="1">Belongs to the DinB family.</text>
</comment>
<dbReference type="GO" id="GO:0046872">
    <property type="term" value="F:metal ion binding"/>
    <property type="evidence" value="ECO:0007669"/>
    <property type="project" value="UniProtKB-KW"/>
</dbReference>
<dbReference type="SUPFAM" id="SSF109854">
    <property type="entry name" value="DinB/YfiT-like putative metalloenzymes"/>
    <property type="match status" value="1"/>
</dbReference>
<dbReference type="Pfam" id="PF05163">
    <property type="entry name" value="DinB"/>
    <property type="match status" value="1"/>
</dbReference>
<dbReference type="InterPro" id="IPR007837">
    <property type="entry name" value="DinB"/>
</dbReference>
<protein>
    <submittedName>
        <fullName evidence="4">Damage-inducible protein DinB</fullName>
    </submittedName>
</protein>
<dbReference type="Proteomes" id="UP000568106">
    <property type="component" value="Unassembled WGS sequence"/>
</dbReference>
<reference evidence="4" key="1">
    <citation type="submission" date="2020-08" db="EMBL/GenBank/DDBJ databases">
        <title>Genomic Encyclopedia of Type Strains, Phase IV (KMG-V): Genome sequencing to study the core and pangenomes of soil and plant-associated prokaryotes.</title>
        <authorList>
            <person name="Whitman W."/>
        </authorList>
    </citation>
    <scope>NUCLEOTIDE SEQUENCE [LARGE SCALE GENOMIC DNA]</scope>
    <source>
        <strain evidence="4">M8UP27</strain>
    </source>
</reference>
<gene>
    <name evidence="4" type="ORF">HDF09_003499</name>
</gene>
<evidence type="ECO:0000256" key="1">
    <source>
        <dbReference type="ARBA" id="ARBA00008635"/>
    </source>
</evidence>
<dbReference type="EMBL" id="JACHDY010000005">
    <property type="protein sequence ID" value="MBB5318800.1"/>
    <property type="molecule type" value="Genomic_DNA"/>
</dbReference>
<dbReference type="Gene3D" id="1.20.120.450">
    <property type="entry name" value="dinb family like domain"/>
    <property type="match status" value="1"/>
</dbReference>
<feature type="binding site" evidence="3">
    <location>
        <position position="96"/>
    </location>
    <ligand>
        <name>a divalent metal cation</name>
        <dbReference type="ChEBI" id="CHEBI:60240"/>
    </ligand>
</feature>
<sequence>MGVQTVAQLLQHIVAVELRFAERLADQPATDYANVPYDSIEAIYATHDRTLALLRKLLDSEMNWDEAIEFSTRAMGPARSARKTILFHLLLHGIRHYAQLSTLVRQHGVKPGWPMDYLFMDIEPV</sequence>
<comment type="caution">
    <text evidence="4">The sequence shown here is derived from an EMBL/GenBank/DDBJ whole genome shotgun (WGS) entry which is preliminary data.</text>
</comment>
<dbReference type="InterPro" id="IPR034660">
    <property type="entry name" value="DinB/YfiT-like"/>
</dbReference>
<accession>A0A7W8IKE3</accession>
<keyword evidence="2 3" id="KW-0479">Metal-binding</keyword>
<name>A0A7W8IKE3_9BACT</name>
<feature type="binding site" evidence="3">
    <location>
        <position position="12"/>
    </location>
    <ligand>
        <name>a divalent metal cation</name>
        <dbReference type="ChEBI" id="CHEBI:60240"/>
    </ligand>
</feature>